<evidence type="ECO:0000313" key="1">
    <source>
        <dbReference type="EMBL" id="GIY32444.1"/>
    </source>
</evidence>
<dbReference type="EMBL" id="BPLR01009511">
    <property type="protein sequence ID" value="GIY32444.1"/>
    <property type="molecule type" value="Genomic_DNA"/>
</dbReference>
<name>A0AAV4SGI1_CAEEX</name>
<evidence type="ECO:0000313" key="2">
    <source>
        <dbReference type="Proteomes" id="UP001054945"/>
    </source>
</evidence>
<accession>A0AAV4SGI1</accession>
<sequence>MNDLTRDFYSKMMDRTRTWVLLDFDSSRIAGGRSFICDPSTCQSETTVVADSLSLWNRLIKYLPGVTCVPLCSWPGLISISQQR</sequence>
<proteinExistence type="predicted"/>
<comment type="caution">
    <text evidence="1">The sequence shown here is derived from an EMBL/GenBank/DDBJ whole genome shotgun (WGS) entry which is preliminary data.</text>
</comment>
<gene>
    <name evidence="1" type="ORF">CEXT_252431</name>
</gene>
<organism evidence="1 2">
    <name type="scientific">Caerostris extrusa</name>
    <name type="common">Bark spider</name>
    <name type="synonym">Caerostris bankana</name>
    <dbReference type="NCBI Taxonomy" id="172846"/>
    <lineage>
        <taxon>Eukaryota</taxon>
        <taxon>Metazoa</taxon>
        <taxon>Ecdysozoa</taxon>
        <taxon>Arthropoda</taxon>
        <taxon>Chelicerata</taxon>
        <taxon>Arachnida</taxon>
        <taxon>Araneae</taxon>
        <taxon>Araneomorphae</taxon>
        <taxon>Entelegynae</taxon>
        <taxon>Araneoidea</taxon>
        <taxon>Araneidae</taxon>
        <taxon>Caerostris</taxon>
    </lineage>
</organism>
<dbReference type="AlphaFoldDB" id="A0AAV4SGI1"/>
<keyword evidence="2" id="KW-1185">Reference proteome</keyword>
<protein>
    <submittedName>
        <fullName evidence="1">Uncharacterized protein</fullName>
    </submittedName>
</protein>
<dbReference type="Proteomes" id="UP001054945">
    <property type="component" value="Unassembled WGS sequence"/>
</dbReference>
<reference evidence="1 2" key="1">
    <citation type="submission" date="2021-06" db="EMBL/GenBank/DDBJ databases">
        <title>Caerostris extrusa draft genome.</title>
        <authorList>
            <person name="Kono N."/>
            <person name="Arakawa K."/>
        </authorList>
    </citation>
    <scope>NUCLEOTIDE SEQUENCE [LARGE SCALE GENOMIC DNA]</scope>
</reference>